<evidence type="ECO:0000313" key="2">
    <source>
        <dbReference type="EMBL" id="KAJ3553785.1"/>
    </source>
</evidence>
<dbReference type="AlphaFoldDB" id="A0AAD5YMY5"/>
<dbReference type="EMBL" id="JANIEX010001870">
    <property type="protein sequence ID" value="KAJ3553785.1"/>
    <property type="molecule type" value="Genomic_DNA"/>
</dbReference>
<dbReference type="Proteomes" id="UP001213000">
    <property type="component" value="Unassembled WGS sequence"/>
</dbReference>
<organism evidence="2 3">
    <name type="scientific">Leucocoprinus birnbaumii</name>
    <dbReference type="NCBI Taxonomy" id="56174"/>
    <lineage>
        <taxon>Eukaryota</taxon>
        <taxon>Fungi</taxon>
        <taxon>Dikarya</taxon>
        <taxon>Basidiomycota</taxon>
        <taxon>Agaricomycotina</taxon>
        <taxon>Agaricomycetes</taxon>
        <taxon>Agaricomycetidae</taxon>
        <taxon>Agaricales</taxon>
        <taxon>Agaricineae</taxon>
        <taxon>Agaricaceae</taxon>
        <taxon>Leucocoprinus</taxon>
    </lineage>
</organism>
<feature type="region of interest" description="Disordered" evidence="1">
    <location>
        <begin position="249"/>
        <end position="276"/>
    </location>
</feature>
<evidence type="ECO:0000256" key="1">
    <source>
        <dbReference type="SAM" id="MobiDB-lite"/>
    </source>
</evidence>
<feature type="compositionally biased region" description="Pro residues" evidence="1">
    <location>
        <begin position="266"/>
        <end position="276"/>
    </location>
</feature>
<comment type="caution">
    <text evidence="2">The sequence shown here is derived from an EMBL/GenBank/DDBJ whole genome shotgun (WGS) entry which is preliminary data.</text>
</comment>
<gene>
    <name evidence="2" type="ORF">NP233_g12567</name>
</gene>
<protein>
    <submittedName>
        <fullName evidence="2">Uncharacterized protein</fullName>
    </submittedName>
</protein>
<accession>A0AAD5YMY5</accession>
<reference evidence="2" key="1">
    <citation type="submission" date="2022-07" db="EMBL/GenBank/DDBJ databases">
        <title>Genome Sequence of Leucocoprinus birnbaumii.</title>
        <authorList>
            <person name="Buettner E."/>
        </authorList>
    </citation>
    <scope>NUCLEOTIDE SEQUENCE</scope>
    <source>
        <strain evidence="2">VT141</strain>
    </source>
</reference>
<proteinExistence type="predicted"/>
<sequence length="276" mass="30879">MLGSDDPILDLDPALVLAMLESRILAILRKIEGVPKCHADSFHFAAVLEAATYMSYISTQVACGHVIHVPLILWVLAGHLNYKDQCVHIYRALRDAVDASSDMPFPISKVVKHEGAWWTSNQSLNLHDVLSWDTMYNCIRFHQEQLKKKNIIPPYPDDPSSQPNMDPLALPDLDCAHCILYQGCAMDAFHHLCSLRQHTQRLQAGNEDKWHLTMHQASGFHQLTEVASAKEVEHALKGYEAEGTMFDKSWGSPPPLPDYPDISSPSPFPLPSPGHC</sequence>
<evidence type="ECO:0000313" key="3">
    <source>
        <dbReference type="Proteomes" id="UP001213000"/>
    </source>
</evidence>
<name>A0AAD5YMY5_9AGAR</name>
<keyword evidence="3" id="KW-1185">Reference proteome</keyword>